<accession>A0A329E8F5</accession>
<evidence type="ECO:0000256" key="1">
    <source>
        <dbReference type="SAM" id="Coils"/>
    </source>
</evidence>
<name>A0A329E8F5_VIBDI</name>
<gene>
    <name evidence="2" type="ORF">DET48_112120</name>
</gene>
<sequence length="144" mass="16328">MSLSNKEKFIAWKDSVPEEDLKQLISRSGSTLSRDGICKEIGIGRTSFKGESNKELYQELLDFEQLLRNNKILLPLESTKDKKPASTYDTYDEHQQVSAKDREIIMLKKQVQALTTENLQLEAKLAKLSELAETVSDLGLLHDS</sequence>
<dbReference type="EMBL" id="QLTR01000012">
    <property type="protein sequence ID" value="RAS63438.1"/>
    <property type="molecule type" value="Genomic_DNA"/>
</dbReference>
<reference evidence="2 3" key="1">
    <citation type="submission" date="2018-06" db="EMBL/GenBank/DDBJ databases">
        <title>Freshwater and sediment microbial communities from various areas in North America, analyzing microbe dynamics in response to fracking.</title>
        <authorList>
            <person name="Lamendella R."/>
        </authorList>
    </citation>
    <scope>NUCLEOTIDE SEQUENCE [LARGE SCALE GENOMIC DNA]</scope>
    <source>
        <strain evidence="2 3">99A</strain>
    </source>
</reference>
<keyword evidence="1" id="KW-0175">Coiled coil</keyword>
<dbReference type="AlphaFoldDB" id="A0A329E8F5"/>
<organism evidence="2 3">
    <name type="scientific">Vibrio diazotrophicus</name>
    <dbReference type="NCBI Taxonomy" id="685"/>
    <lineage>
        <taxon>Bacteria</taxon>
        <taxon>Pseudomonadati</taxon>
        <taxon>Pseudomonadota</taxon>
        <taxon>Gammaproteobacteria</taxon>
        <taxon>Vibrionales</taxon>
        <taxon>Vibrionaceae</taxon>
        <taxon>Vibrio</taxon>
    </lineage>
</organism>
<proteinExistence type="predicted"/>
<dbReference type="RefSeq" id="WP_112403987.1">
    <property type="nucleotide sequence ID" value="NZ_QLTR01000012.1"/>
</dbReference>
<feature type="coiled-coil region" evidence="1">
    <location>
        <begin position="104"/>
        <end position="131"/>
    </location>
</feature>
<evidence type="ECO:0000313" key="2">
    <source>
        <dbReference type="EMBL" id="RAS63438.1"/>
    </source>
</evidence>
<protein>
    <submittedName>
        <fullName evidence="2">Uncharacterized protein</fullName>
    </submittedName>
</protein>
<dbReference type="Proteomes" id="UP000248729">
    <property type="component" value="Unassembled WGS sequence"/>
</dbReference>
<evidence type="ECO:0000313" key="3">
    <source>
        <dbReference type="Proteomes" id="UP000248729"/>
    </source>
</evidence>
<comment type="caution">
    <text evidence="2">The sequence shown here is derived from an EMBL/GenBank/DDBJ whole genome shotgun (WGS) entry which is preliminary data.</text>
</comment>